<dbReference type="Pfam" id="PF00144">
    <property type="entry name" value="Beta-lactamase"/>
    <property type="match status" value="1"/>
</dbReference>
<evidence type="ECO:0000313" key="3">
    <source>
        <dbReference type="EMBL" id="MBP2039704.1"/>
    </source>
</evidence>
<dbReference type="PANTHER" id="PTHR46825">
    <property type="entry name" value="D-ALANYL-D-ALANINE-CARBOXYPEPTIDASE/ENDOPEPTIDASE AMPH"/>
    <property type="match status" value="1"/>
</dbReference>
<dbReference type="RefSeq" id="WP_189972056.1">
    <property type="nucleotide sequence ID" value="NZ_BMVL01000009.1"/>
</dbReference>
<dbReference type="EC" id="3.4.16.4" evidence="3"/>
<dbReference type="InterPro" id="IPR050491">
    <property type="entry name" value="AmpC-like"/>
</dbReference>
<keyword evidence="4" id="KW-1185">Reference proteome</keyword>
<proteinExistence type="predicted"/>
<keyword evidence="3" id="KW-0378">Hydrolase</keyword>
<dbReference type="GO" id="GO:0009002">
    <property type="term" value="F:serine-type D-Ala-D-Ala carboxypeptidase activity"/>
    <property type="evidence" value="ECO:0007669"/>
    <property type="project" value="UniProtKB-EC"/>
</dbReference>
<feature type="compositionally biased region" description="Low complexity" evidence="1">
    <location>
        <begin position="41"/>
        <end position="52"/>
    </location>
</feature>
<sequence length="424" mass="44899">MTTRWRSAAVGGAAVALVVGPVGAGAGAVYGWDAAAHTRTATATAPAAAQTPTPTPTPKTTPTPTSASDEFARLTPAVARQLDDAIRKVLAEAKIPGVIVAVSAPGKGEYVRSFGIADKGTGAPMTPNLNMRIGSVTKTFTVTALLELVDDGKVGLDDPIGKYVDGVPNGDRITLRELAGMRSGLFNYSADEGFYKALTSNPERPFTPQELLDYSFKHPVLFEPNAKFYYCNTNLILLGLVVEKVSGIPLDRFIDREVVEPAGLKHTLFPTGADFPRPHAQGYTNQTASGKVENSTDWNPSWGWAAGAMISDLSDLRSWAKTLATGTLLTPATQAQRLDVVDAIPGAGYGLGIFKVQGWIGHNGSLPGYGSLVLYLPEAEATLVVLLNTDISYENQEPSTLFGEAITKIVTPDRVYSLPAQPPS</sequence>
<dbReference type="Gene3D" id="3.40.710.10">
    <property type="entry name" value="DD-peptidase/beta-lactamase superfamily"/>
    <property type="match status" value="1"/>
</dbReference>
<feature type="region of interest" description="Disordered" evidence="1">
    <location>
        <begin position="41"/>
        <end position="71"/>
    </location>
</feature>
<evidence type="ECO:0000256" key="1">
    <source>
        <dbReference type="SAM" id="MobiDB-lite"/>
    </source>
</evidence>
<name>A0ABS4LCB0_STRAV</name>
<dbReference type="EMBL" id="JAGGLQ010000013">
    <property type="protein sequence ID" value="MBP2039704.1"/>
    <property type="molecule type" value="Genomic_DNA"/>
</dbReference>
<dbReference type="Proteomes" id="UP001519310">
    <property type="component" value="Unassembled WGS sequence"/>
</dbReference>
<evidence type="ECO:0000313" key="4">
    <source>
        <dbReference type="Proteomes" id="UP001519310"/>
    </source>
</evidence>
<gene>
    <name evidence="3" type="ORF">J2Z77_005552</name>
</gene>
<dbReference type="InterPro" id="IPR012338">
    <property type="entry name" value="Beta-lactam/transpept-like"/>
</dbReference>
<dbReference type="SUPFAM" id="SSF56601">
    <property type="entry name" value="beta-lactamase/transpeptidase-like"/>
    <property type="match status" value="1"/>
</dbReference>
<reference evidence="3 4" key="1">
    <citation type="submission" date="2021-03" db="EMBL/GenBank/DDBJ databases">
        <title>Genomic Encyclopedia of Type Strains, Phase IV (KMG-IV): sequencing the most valuable type-strain genomes for metagenomic binning, comparative biology and taxonomic classification.</title>
        <authorList>
            <person name="Goeker M."/>
        </authorList>
    </citation>
    <scope>NUCLEOTIDE SEQUENCE [LARGE SCALE GENOMIC DNA]</scope>
    <source>
        <strain evidence="3 4">DSM 40526</strain>
    </source>
</reference>
<feature type="domain" description="Beta-lactamase-related" evidence="2">
    <location>
        <begin position="82"/>
        <end position="392"/>
    </location>
</feature>
<accession>A0ABS4LCB0</accession>
<comment type="caution">
    <text evidence="3">The sequence shown here is derived from an EMBL/GenBank/DDBJ whole genome shotgun (WGS) entry which is preliminary data.</text>
</comment>
<dbReference type="InterPro" id="IPR001466">
    <property type="entry name" value="Beta-lactam-related"/>
</dbReference>
<dbReference type="PANTHER" id="PTHR46825:SF7">
    <property type="entry name" value="D-ALANYL-D-ALANINE CARBOXYPEPTIDASE"/>
    <property type="match status" value="1"/>
</dbReference>
<keyword evidence="3" id="KW-0121">Carboxypeptidase</keyword>
<organism evidence="3 4">
    <name type="scientific">Streptomyces avidinii</name>
    <dbReference type="NCBI Taxonomy" id="1895"/>
    <lineage>
        <taxon>Bacteria</taxon>
        <taxon>Bacillati</taxon>
        <taxon>Actinomycetota</taxon>
        <taxon>Actinomycetes</taxon>
        <taxon>Kitasatosporales</taxon>
        <taxon>Streptomycetaceae</taxon>
        <taxon>Streptomyces</taxon>
    </lineage>
</organism>
<evidence type="ECO:0000259" key="2">
    <source>
        <dbReference type="Pfam" id="PF00144"/>
    </source>
</evidence>
<keyword evidence="3" id="KW-0645">Protease</keyword>
<protein>
    <submittedName>
        <fullName evidence="3">D-alanyl-D-alanine carboxypeptidase</fullName>
        <ecNumber evidence="3">3.4.16.4</ecNumber>
    </submittedName>
</protein>